<dbReference type="Proteomes" id="UP000593591">
    <property type="component" value="Chromosome"/>
</dbReference>
<reference evidence="2" key="1">
    <citation type="submission" date="2018-08" db="EMBL/GenBank/DDBJ databases">
        <title>The first complete genome of Treponema rectale (CHPAT), a commensal spirochete of the bovine rectum.</title>
        <authorList>
            <person name="Staton G.J."/>
            <person name="Clegg S.R."/>
            <person name="Carter S.D."/>
            <person name="Radford A.D."/>
            <person name="Darby A."/>
            <person name="Hall N."/>
            <person name="Birtles R.J."/>
            <person name="Evans N.J."/>
        </authorList>
    </citation>
    <scope>NUCLEOTIDE SEQUENCE [LARGE SCALE GENOMIC DNA]</scope>
    <source>
        <strain evidence="2">CHPA</strain>
    </source>
</reference>
<evidence type="ECO:0000313" key="2">
    <source>
        <dbReference type="EMBL" id="QOS39254.1"/>
    </source>
</evidence>
<gene>
    <name evidence="2" type="ORF">DYE49_01815</name>
</gene>
<feature type="transmembrane region" description="Helical" evidence="1">
    <location>
        <begin position="47"/>
        <end position="68"/>
    </location>
</feature>
<dbReference type="EMBL" id="CP031517">
    <property type="protein sequence ID" value="QOS39254.1"/>
    <property type="molecule type" value="Genomic_DNA"/>
</dbReference>
<dbReference type="AlphaFoldDB" id="A0A7M1XI86"/>
<feature type="transmembrane region" description="Helical" evidence="1">
    <location>
        <begin position="185"/>
        <end position="205"/>
    </location>
</feature>
<keyword evidence="1" id="KW-0812">Transmembrane</keyword>
<feature type="transmembrane region" description="Helical" evidence="1">
    <location>
        <begin position="118"/>
        <end position="141"/>
    </location>
</feature>
<organism evidence="2">
    <name type="scientific">Treponema rectale</name>
    <dbReference type="NCBI Taxonomy" id="744512"/>
    <lineage>
        <taxon>Bacteria</taxon>
        <taxon>Pseudomonadati</taxon>
        <taxon>Spirochaetota</taxon>
        <taxon>Spirochaetia</taxon>
        <taxon>Spirochaetales</taxon>
        <taxon>Treponemataceae</taxon>
        <taxon>Treponema</taxon>
    </lineage>
</organism>
<keyword evidence="1" id="KW-1133">Transmembrane helix</keyword>
<keyword evidence="1" id="KW-0472">Membrane</keyword>
<feature type="transmembrane region" description="Helical" evidence="1">
    <location>
        <begin position="153"/>
        <end position="179"/>
    </location>
</feature>
<protein>
    <submittedName>
        <fullName evidence="2">Uncharacterized protein</fullName>
    </submittedName>
</protein>
<accession>A0A7M1XI86</accession>
<feature type="transmembrane region" description="Helical" evidence="1">
    <location>
        <begin position="12"/>
        <end position="35"/>
    </location>
</feature>
<evidence type="ECO:0000256" key="1">
    <source>
        <dbReference type="SAM" id="Phobius"/>
    </source>
</evidence>
<proteinExistence type="predicted"/>
<sequence length="300" mass="34293">MRKLLHPSYGILIIELLSFLAITDVILVVSSTLSLQRNIPYNVSCGVFALFYLLYLLYVLIAFALRFLKPCGTFKEFLSKYIHDKYFRRICNSYVGSLVNFAMSIFYVVFAYVTGTQFYSLATHFFLIAFIGRIYLLYNAFNSKHEKRMRGHFIASILTVVLGLGMLAITTVCILRHFTVTKDKILLLAIALYTFVKFISAIVSLTSSRREHNIQLLSYCLLSISLAFYSMFMLVITMPVVYAETETIEDFTFFGYIFAATIILIGIGNLILHHRVKTGKITSVDYIETSLEDQEQSLSK</sequence>
<dbReference type="KEGG" id="trc:DYE49_01815"/>
<feature type="transmembrane region" description="Helical" evidence="1">
    <location>
        <begin position="253"/>
        <end position="272"/>
    </location>
</feature>
<feature type="transmembrane region" description="Helical" evidence="1">
    <location>
        <begin position="89"/>
        <end position="112"/>
    </location>
</feature>
<feature type="transmembrane region" description="Helical" evidence="1">
    <location>
        <begin position="217"/>
        <end position="241"/>
    </location>
</feature>
<name>A0A7M1XI86_9SPIR</name>